<dbReference type="EMBL" id="FZON01000015">
    <property type="protein sequence ID" value="SNS45393.1"/>
    <property type="molecule type" value="Genomic_DNA"/>
</dbReference>
<dbReference type="AlphaFoldDB" id="A0A239EMY7"/>
<dbReference type="OrthoDB" id="500593at2"/>
<dbReference type="InterPro" id="IPR009003">
    <property type="entry name" value="Peptidase_S1_PA"/>
</dbReference>
<dbReference type="PROSITE" id="PS51257">
    <property type="entry name" value="PROKAR_LIPOPROTEIN"/>
    <property type="match status" value="1"/>
</dbReference>
<evidence type="ECO:0000256" key="1">
    <source>
        <dbReference type="SAM" id="SignalP"/>
    </source>
</evidence>
<evidence type="ECO:0000313" key="3">
    <source>
        <dbReference type="Proteomes" id="UP000198440"/>
    </source>
</evidence>
<feature type="chain" id="PRO_5012895957" evidence="1">
    <location>
        <begin position="23"/>
        <end position="238"/>
    </location>
</feature>
<reference evidence="2 3" key="1">
    <citation type="submission" date="2017-06" db="EMBL/GenBank/DDBJ databases">
        <authorList>
            <person name="Kim H.J."/>
            <person name="Triplett B.A."/>
        </authorList>
    </citation>
    <scope>NUCLEOTIDE SEQUENCE [LARGE SCALE GENOMIC DNA]</scope>
    <source>
        <strain evidence="2 3">DSM 11445</strain>
    </source>
</reference>
<protein>
    <submittedName>
        <fullName evidence="2">Trypsin-like peptidase domain-containing protein</fullName>
    </submittedName>
</protein>
<accession>A0A239EMY7</accession>
<keyword evidence="1" id="KW-0732">Signal</keyword>
<dbReference type="Proteomes" id="UP000198440">
    <property type="component" value="Unassembled WGS sequence"/>
</dbReference>
<dbReference type="SUPFAM" id="SSF50494">
    <property type="entry name" value="Trypsin-like serine proteases"/>
    <property type="match status" value="1"/>
</dbReference>
<dbReference type="Pfam" id="PF13365">
    <property type="entry name" value="Trypsin_2"/>
    <property type="match status" value="1"/>
</dbReference>
<proteinExistence type="predicted"/>
<dbReference type="RefSeq" id="WP_089277760.1">
    <property type="nucleotide sequence ID" value="NZ_FZON01000015.1"/>
</dbReference>
<organism evidence="2 3">
    <name type="scientific">Antarctobacter heliothermus</name>
    <dbReference type="NCBI Taxonomy" id="74033"/>
    <lineage>
        <taxon>Bacteria</taxon>
        <taxon>Pseudomonadati</taxon>
        <taxon>Pseudomonadota</taxon>
        <taxon>Alphaproteobacteria</taxon>
        <taxon>Rhodobacterales</taxon>
        <taxon>Roseobacteraceae</taxon>
        <taxon>Antarctobacter</taxon>
    </lineage>
</organism>
<evidence type="ECO:0000313" key="2">
    <source>
        <dbReference type="EMBL" id="SNS45393.1"/>
    </source>
</evidence>
<name>A0A239EMY7_9RHOB</name>
<feature type="signal peptide" evidence="1">
    <location>
        <begin position="1"/>
        <end position="22"/>
    </location>
</feature>
<sequence length="238" mass="24889">MRFISLALLAGLALSFSPTASAACEGDNCSLPDDDTVRALARGVGRIDILLREGAGYCSGFVVAPTIVATSWHCVPGKMQVDGYPTALISGILLDYTAKDGQGAETRYLYFDPRMGSEGFGVSFLQLIDPKAEFEEDRVMTLSAEPREPGQPLAALVHEKGAPMRYVIDGCAVTEKGDAGDDVVLHNCAIGDGAPGAPLLDPDSGEVVAIHLSVGKDGSSRARSAAALLRLLPPSEAK</sequence>
<gene>
    <name evidence="2" type="ORF">SAMN04488078_101592</name>
</gene>